<dbReference type="EMBL" id="JAHGAW010000001">
    <property type="protein sequence ID" value="MBT2185566.1"/>
    <property type="molecule type" value="Genomic_DNA"/>
</dbReference>
<dbReference type="RefSeq" id="WP_214621311.1">
    <property type="nucleotide sequence ID" value="NZ_JAHGAW010000001.1"/>
</dbReference>
<reference evidence="1" key="1">
    <citation type="submission" date="2021-05" db="EMBL/GenBank/DDBJ databases">
        <title>Genome of Sphingobium sp. strain.</title>
        <authorList>
            <person name="Fan R."/>
        </authorList>
    </citation>
    <scope>NUCLEOTIDE SEQUENCE</scope>
    <source>
        <strain evidence="1">H33</strain>
    </source>
</reference>
<dbReference type="CDD" id="cd10935">
    <property type="entry name" value="CE4_WalW"/>
    <property type="match status" value="1"/>
</dbReference>
<protein>
    <submittedName>
        <fullName evidence="1">Polysaccharide deacetylase family protein</fullName>
    </submittedName>
</protein>
<comment type="caution">
    <text evidence="1">The sequence shown here is derived from an EMBL/GenBank/DDBJ whole genome shotgun (WGS) entry which is preliminary data.</text>
</comment>
<keyword evidence="2" id="KW-1185">Reference proteome</keyword>
<dbReference type="AlphaFoldDB" id="A0A9X1AJ13"/>
<dbReference type="Gene3D" id="3.20.20.370">
    <property type="entry name" value="Glycoside hydrolase/deacetylase"/>
    <property type="match status" value="1"/>
</dbReference>
<name>A0A9X1AJ13_9SPHN</name>
<sequence length="335" mass="36952">MSMASSAANLLDRPPAAAAIAWPPAMGRRFMLWIDTEEEFDWAAPFNRNATQVSVTSGMARFQRFIAGAGVRPVYVTDYAVIEDPAANALMREWIAEGSADIGAHLHPWVTPPHQEEVNNFNSYSGNLPPALERAKLIALRNRIEERLGIRPIAYRAGRYGVGAHTAALLEEAGFRIDSSVRSRFDYRGQHGPDFTGMPLHPYRAGPQGKLIELPLSTAYVGHLGHWGEKLLPRLQRAWRLSGAFSRSGLLARVPLTPEGVSATECCAAIDSLIAEDVPVLSLSFHSPTLEAGHTPYTRSPADIEGFYRWWDTVLAHLARRNIRPLSQDELLAAI</sequence>
<dbReference type="SUPFAM" id="SSF88713">
    <property type="entry name" value="Glycoside hydrolase/deacetylase"/>
    <property type="match status" value="1"/>
</dbReference>
<proteinExistence type="predicted"/>
<gene>
    <name evidence="1" type="ORF">KK488_01230</name>
</gene>
<organism evidence="1 2">
    <name type="scientific">Sphingobium nicotianae</name>
    <dbReference type="NCBI Taxonomy" id="2782607"/>
    <lineage>
        <taxon>Bacteria</taxon>
        <taxon>Pseudomonadati</taxon>
        <taxon>Pseudomonadota</taxon>
        <taxon>Alphaproteobacteria</taxon>
        <taxon>Sphingomonadales</taxon>
        <taxon>Sphingomonadaceae</taxon>
        <taxon>Sphingobium</taxon>
    </lineage>
</organism>
<evidence type="ECO:0000313" key="1">
    <source>
        <dbReference type="EMBL" id="MBT2185566.1"/>
    </source>
</evidence>
<dbReference type="Proteomes" id="UP001138757">
    <property type="component" value="Unassembled WGS sequence"/>
</dbReference>
<dbReference type="GO" id="GO:0005975">
    <property type="term" value="P:carbohydrate metabolic process"/>
    <property type="evidence" value="ECO:0007669"/>
    <property type="project" value="InterPro"/>
</dbReference>
<evidence type="ECO:0000313" key="2">
    <source>
        <dbReference type="Proteomes" id="UP001138757"/>
    </source>
</evidence>
<accession>A0A9X1AJ13</accession>
<dbReference type="InterPro" id="IPR011330">
    <property type="entry name" value="Glyco_hydro/deAcase_b/a-brl"/>
</dbReference>